<feature type="compositionally biased region" description="Gly residues" evidence="1">
    <location>
        <begin position="292"/>
        <end position="312"/>
    </location>
</feature>
<evidence type="ECO:0000256" key="1">
    <source>
        <dbReference type="SAM" id="MobiDB-lite"/>
    </source>
</evidence>
<feature type="region of interest" description="Disordered" evidence="1">
    <location>
        <begin position="71"/>
        <end position="202"/>
    </location>
</feature>
<keyword evidence="2" id="KW-0732">Signal</keyword>
<feature type="signal peptide" evidence="2">
    <location>
        <begin position="1"/>
        <end position="15"/>
    </location>
</feature>
<feature type="region of interest" description="Disordered" evidence="1">
    <location>
        <begin position="266"/>
        <end position="312"/>
    </location>
</feature>
<dbReference type="Proteomes" id="UP001221757">
    <property type="component" value="Unassembled WGS sequence"/>
</dbReference>
<feature type="compositionally biased region" description="Basic residues" evidence="1">
    <location>
        <begin position="338"/>
        <end position="354"/>
    </location>
</feature>
<evidence type="ECO:0000256" key="2">
    <source>
        <dbReference type="SAM" id="SignalP"/>
    </source>
</evidence>
<feature type="compositionally biased region" description="Basic and acidic residues" evidence="1">
    <location>
        <begin position="130"/>
        <end position="155"/>
    </location>
</feature>
<name>A0AAD7GFZ9_MYCRO</name>
<dbReference type="EMBL" id="JARKIE010000048">
    <property type="protein sequence ID" value="KAJ7693103.1"/>
    <property type="molecule type" value="Genomic_DNA"/>
</dbReference>
<proteinExistence type="predicted"/>
<feature type="chain" id="PRO_5042018386" evidence="2">
    <location>
        <begin position="16"/>
        <end position="622"/>
    </location>
</feature>
<accession>A0AAD7GFZ9</accession>
<keyword evidence="4" id="KW-1185">Reference proteome</keyword>
<protein>
    <submittedName>
        <fullName evidence="3">Uncharacterized protein</fullName>
    </submittedName>
</protein>
<dbReference type="AlphaFoldDB" id="A0AAD7GFZ9"/>
<evidence type="ECO:0000313" key="4">
    <source>
        <dbReference type="Proteomes" id="UP001221757"/>
    </source>
</evidence>
<gene>
    <name evidence="3" type="ORF">B0H17DRAFT_1280400</name>
</gene>
<reference evidence="3" key="1">
    <citation type="submission" date="2023-03" db="EMBL/GenBank/DDBJ databases">
        <title>Massive genome expansion in bonnet fungi (Mycena s.s.) driven by repeated elements and novel gene families across ecological guilds.</title>
        <authorList>
            <consortium name="Lawrence Berkeley National Laboratory"/>
            <person name="Harder C.B."/>
            <person name="Miyauchi S."/>
            <person name="Viragh M."/>
            <person name="Kuo A."/>
            <person name="Thoen E."/>
            <person name="Andreopoulos B."/>
            <person name="Lu D."/>
            <person name="Skrede I."/>
            <person name="Drula E."/>
            <person name="Henrissat B."/>
            <person name="Morin E."/>
            <person name="Kohler A."/>
            <person name="Barry K."/>
            <person name="LaButti K."/>
            <person name="Morin E."/>
            <person name="Salamov A."/>
            <person name="Lipzen A."/>
            <person name="Mereny Z."/>
            <person name="Hegedus B."/>
            <person name="Baldrian P."/>
            <person name="Stursova M."/>
            <person name="Weitz H."/>
            <person name="Taylor A."/>
            <person name="Grigoriev I.V."/>
            <person name="Nagy L.G."/>
            <person name="Martin F."/>
            <person name="Kauserud H."/>
        </authorList>
    </citation>
    <scope>NUCLEOTIDE SEQUENCE</scope>
    <source>
        <strain evidence="3">CBHHK067</strain>
    </source>
</reference>
<sequence>MLGVLVLVLLAACNGTPCSMRALFLLRLVGLPGSLRLHVAADDTSGAETRIRPAAPVSSTTLACPADPDVHGRHGSHFRSTAPAPAPLTRHVHRSSAPTPPSRGTWEKDKTPLFCTPVPRAAGYTTRSASGERLHERRVRDVRLHRAVPRLRDTRAPSGSEASAHASPSSNTRAAPGVEGAVEQKGRTGGCLESGKSGMNNKQEQTHHEICRHVEEQEVALLGAQDALVDEALDEALADLRTMRTEWNGEDERDYGWNWENKGRQANARSDATGENTQTGASRGSNATRAAGEGGGGASERGEGGGGGGGGGRRSVVVVVLGSGGCGGGAAAEPGGGHKSKSTWRCRGGVRKKYSLSVTHAPPGVDPQPRSNSTSMRDSARATVLILPIHVGVTFPRRNTRSAKLNPNPGKEGAINAAAREKSKIKPVALCTARARTPALHLNWDSGQATYPQNSVGRSAKRFILRAAFSASNYRNLLQPSIIFLAPKASCSQRKVLPERRDHALLTAGKPILRIKTLHLSVEIKKPQYSQTCTAGSRSPYLVEFNVNWRIAYGYGAYFPCLRSAGSTAALLTPPSHRKPKYQPARELYNHKNSADAGCVSYGRRGGKKQETILVASPGVEP</sequence>
<feature type="region of interest" description="Disordered" evidence="1">
    <location>
        <begin position="328"/>
        <end position="379"/>
    </location>
</feature>
<feature type="compositionally biased region" description="Polar residues" evidence="1">
    <location>
        <begin position="267"/>
        <end position="288"/>
    </location>
</feature>
<comment type="caution">
    <text evidence="3">The sequence shown here is derived from an EMBL/GenBank/DDBJ whole genome shotgun (WGS) entry which is preliminary data.</text>
</comment>
<evidence type="ECO:0000313" key="3">
    <source>
        <dbReference type="EMBL" id="KAJ7693103.1"/>
    </source>
</evidence>
<organism evidence="3 4">
    <name type="scientific">Mycena rosella</name>
    <name type="common">Pink bonnet</name>
    <name type="synonym">Agaricus rosellus</name>
    <dbReference type="NCBI Taxonomy" id="1033263"/>
    <lineage>
        <taxon>Eukaryota</taxon>
        <taxon>Fungi</taxon>
        <taxon>Dikarya</taxon>
        <taxon>Basidiomycota</taxon>
        <taxon>Agaricomycotina</taxon>
        <taxon>Agaricomycetes</taxon>
        <taxon>Agaricomycetidae</taxon>
        <taxon>Agaricales</taxon>
        <taxon>Marasmiineae</taxon>
        <taxon>Mycenaceae</taxon>
        <taxon>Mycena</taxon>
    </lineage>
</organism>
<feature type="compositionally biased region" description="Gly residues" evidence="1">
    <location>
        <begin position="328"/>
        <end position="337"/>
    </location>
</feature>